<dbReference type="RefSeq" id="WP_058472913.1">
    <property type="nucleotide sequence ID" value="NZ_CAAAIL010000007.1"/>
</dbReference>
<dbReference type="InterPro" id="IPR051158">
    <property type="entry name" value="Metallophosphoesterase_sf"/>
</dbReference>
<keyword evidence="6" id="KW-1185">Reference proteome</keyword>
<dbReference type="EMBL" id="UGOW01000001">
    <property type="protein sequence ID" value="STY16380.1"/>
    <property type="molecule type" value="Genomic_DNA"/>
</dbReference>
<accession>A0A378KX34</accession>
<dbReference type="Proteomes" id="UP000254230">
    <property type="component" value="Unassembled WGS sequence"/>
</dbReference>
<protein>
    <submittedName>
        <fullName evidence="5">Phosphoesterase</fullName>
    </submittedName>
</protein>
<dbReference type="InterPro" id="IPR004843">
    <property type="entry name" value="Calcineurin-like_PHP"/>
</dbReference>
<sequence length="268" mass="30423">MNIAWLTDIHLNFLKVEARKKFYQQVIETGADQILITGDIAEAKDVCEILQEFSTYTNKLIYFVLGNHDYYFSSVNNVREKVRALCAQNKNLIWLGEPKTLTLAEGIVLVGHDGWADARYGDFDHSLVNLNDSRLIAELYQAFLLNKSALKREMQKLADTDAAVLQETLDDATKTDVKKVIIATHIPPFPESSWHKDKPSDENWLPYFASKATGDVIMNFVKKHADIQFLVLCGHTHTAITIKLSDNLIIKSGKAEYYKPEVQECICI</sequence>
<dbReference type="GO" id="GO:0016020">
    <property type="term" value="C:membrane"/>
    <property type="evidence" value="ECO:0007669"/>
    <property type="project" value="GOC"/>
</dbReference>
<evidence type="ECO:0000256" key="1">
    <source>
        <dbReference type="ARBA" id="ARBA00022723"/>
    </source>
</evidence>
<dbReference type="PANTHER" id="PTHR31302">
    <property type="entry name" value="TRANSMEMBRANE PROTEIN WITH METALLOPHOSPHOESTERASE DOMAIN-RELATED"/>
    <property type="match status" value="1"/>
</dbReference>
<dbReference type="EMBL" id="LNYR01000006">
    <property type="protein sequence ID" value="KTD52890.1"/>
    <property type="molecule type" value="Genomic_DNA"/>
</dbReference>
<dbReference type="AlphaFoldDB" id="A0A378KX34"/>
<reference evidence="4 6" key="1">
    <citation type="submission" date="2015-11" db="EMBL/GenBank/DDBJ databases">
        <title>Genomic analysis of 38 Legionella species identifies large and diverse effector repertoires.</title>
        <authorList>
            <person name="Burstein D."/>
            <person name="Amaro F."/>
            <person name="Zusman T."/>
            <person name="Lifshitz Z."/>
            <person name="Cohen O."/>
            <person name="Gilbert J.A."/>
            <person name="Pupko T."/>
            <person name="Shuman H.A."/>
            <person name="Segal G."/>
        </authorList>
    </citation>
    <scope>NUCLEOTIDE SEQUENCE [LARGE SCALE GENOMIC DNA]</scope>
    <source>
        <strain evidence="4 6">ATCC 49507</strain>
    </source>
</reference>
<keyword evidence="2" id="KW-0378">Hydrolase</keyword>
<evidence type="ECO:0000259" key="3">
    <source>
        <dbReference type="Pfam" id="PF00149"/>
    </source>
</evidence>
<dbReference type="PANTHER" id="PTHR31302:SF31">
    <property type="entry name" value="PHOSPHODIESTERASE YAEI"/>
    <property type="match status" value="1"/>
</dbReference>
<keyword evidence="1" id="KW-0479">Metal-binding</keyword>
<dbReference type="STRING" id="45072.Lqua_0723"/>
<evidence type="ECO:0000313" key="5">
    <source>
        <dbReference type="EMBL" id="STY16380.1"/>
    </source>
</evidence>
<gene>
    <name evidence="4" type="ORF">Lqua_0723</name>
    <name evidence="5" type="ORF">NCTC12376_00162</name>
</gene>
<proteinExistence type="predicted"/>
<dbReference type="OrthoDB" id="9780884at2"/>
<dbReference type="Gene3D" id="3.60.21.10">
    <property type="match status" value="1"/>
</dbReference>
<dbReference type="Proteomes" id="UP000054639">
    <property type="component" value="Unassembled WGS sequence"/>
</dbReference>
<dbReference type="Pfam" id="PF00149">
    <property type="entry name" value="Metallophos"/>
    <property type="match status" value="1"/>
</dbReference>
<evidence type="ECO:0000256" key="2">
    <source>
        <dbReference type="ARBA" id="ARBA00022801"/>
    </source>
</evidence>
<feature type="domain" description="Calcineurin-like phosphoesterase" evidence="3">
    <location>
        <begin position="1"/>
        <end position="238"/>
    </location>
</feature>
<dbReference type="GO" id="GO:0008758">
    <property type="term" value="F:UDP-2,3-diacylglucosamine hydrolase activity"/>
    <property type="evidence" value="ECO:0007669"/>
    <property type="project" value="TreeGrafter"/>
</dbReference>
<name>A0A378KX34_9GAMM</name>
<dbReference type="GO" id="GO:0009245">
    <property type="term" value="P:lipid A biosynthetic process"/>
    <property type="evidence" value="ECO:0007669"/>
    <property type="project" value="TreeGrafter"/>
</dbReference>
<dbReference type="InterPro" id="IPR029052">
    <property type="entry name" value="Metallo-depent_PP-like"/>
</dbReference>
<reference evidence="5 7" key="2">
    <citation type="submission" date="2018-06" db="EMBL/GenBank/DDBJ databases">
        <authorList>
            <consortium name="Pathogen Informatics"/>
            <person name="Doyle S."/>
        </authorList>
    </citation>
    <scope>NUCLEOTIDE SEQUENCE [LARGE SCALE GENOMIC DNA]</scope>
    <source>
        <strain evidence="5 7">NCTC12376</strain>
    </source>
</reference>
<dbReference type="GO" id="GO:0046872">
    <property type="term" value="F:metal ion binding"/>
    <property type="evidence" value="ECO:0007669"/>
    <property type="project" value="UniProtKB-KW"/>
</dbReference>
<organism evidence="5 7">
    <name type="scientific">Legionella quateirensis</name>
    <dbReference type="NCBI Taxonomy" id="45072"/>
    <lineage>
        <taxon>Bacteria</taxon>
        <taxon>Pseudomonadati</taxon>
        <taxon>Pseudomonadota</taxon>
        <taxon>Gammaproteobacteria</taxon>
        <taxon>Legionellales</taxon>
        <taxon>Legionellaceae</taxon>
        <taxon>Legionella</taxon>
    </lineage>
</organism>
<dbReference type="SUPFAM" id="SSF56300">
    <property type="entry name" value="Metallo-dependent phosphatases"/>
    <property type="match status" value="1"/>
</dbReference>
<evidence type="ECO:0000313" key="6">
    <source>
        <dbReference type="Proteomes" id="UP000054639"/>
    </source>
</evidence>
<evidence type="ECO:0000313" key="4">
    <source>
        <dbReference type="EMBL" id="KTD52890.1"/>
    </source>
</evidence>
<evidence type="ECO:0000313" key="7">
    <source>
        <dbReference type="Proteomes" id="UP000254230"/>
    </source>
</evidence>